<evidence type="ECO:0000256" key="1">
    <source>
        <dbReference type="ARBA" id="ARBA00012340"/>
    </source>
</evidence>
<evidence type="ECO:0000256" key="3">
    <source>
        <dbReference type="ARBA" id="ARBA00022679"/>
    </source>
</evidence>
<organism evidence="9 12">
    <name type="scientific">Variovorax beijingensis</name>
    <dbReference type="NCBI Taxonomy" id="2496117"/>
    <lineage>
        <taxon>Bacteria</taxon>
        <taxon>Pseudomonadati</taxon>
        <taxon>Pseudomonadota</taxon>
        <taxon>Betaproteobacteria</taxon>
        <taxon>Burkholderiales</taxon>
        <taxon>Comamonadaceae</taxon>
        <taxon>Variovorax</taxon>
    </lineage>
</organism>
<dbReference type="Proteomes" id="UP000271590">
    <property type="component" value="Unassembled WGS sequence"/>
</dbReference>
<keyword evidence="5 7" id="KW-0071">Autoinducer synthesis</keyword>
<dbReference type="RefSeq" id="WP_124960035.1">
    <property type="nucleotide sequence ID" value="NZ_CBFHCE010000136.1"/>
</dbReference>
<dbReference type="PROSITE" id="PS00949">
    <property type="entry name" value="AUTOINDUCER_SYNTH_1"/>
    <property type="match status" value="1"/>
</dbReference>
<dbReference type="GO" id="GO:0009372">
    <property type="term" value="P:quorum sensing"/>
    <property type="evidence" value="ECO:0007669"/>
    <property type="project" value="UniProtKB-UniRule"/>
</dbReference>
<evidence type="ECO:0000313" key="12">
    <source>
        <dbReference type="Proteomes" id="UP000271590"/>
    </source>
</evidence>
<evidence type="ECO:0000256" key="8">
    <source>
        <dbReference type="RuleBase" id="RU361135"/>
    </source>
</evidence>
<keyword evidence="4 8" id="KW-0949">S-adenosyl-L-methionine</keyword>
<dbReference type="AlphaFoldDB" id="A0A3P3EN54"/>
<protein>
    <recommendedName>
        <fullName evidence="1 8">Acyl-homoserine-lactone synthase</fullName>
        <ecNumber evidence="1 8">2.3.1.184</ecNumber>
    </recommendedName>
    <alternativeName>
        <fullName evidence="8">Autoinducer synthesis protein</fullName>
    </alternativeName>
</protein>
<evidence type="ECO:0000256" key="7">
    <source>
        <dbReference type="PROSITE-ProRule" id="PRU00533"/>
    </source>
</evidence>
<dbReference type="PANTHER" id="PTHR39322:SF1">
    <property type="entry name" value="ISOVALERYL-HOMOSERINE LACTONE SYNTHASE"/>
    <property type="match status" value="1"/>
</dbReference>
<dbReference type="EC" id="2.3.1.184" evidence="1 8"/>
<gene>
    <name evidence="9" type="ORF">EH244_19635</name>
    <name evidence="10" type="ORF">EJO66_20660</name>
</gene>
<comment type="caution">
    <text evidence="9">The sequence shown here is derived from an EMBL/GenBank/DDBJ whole genome shotgun (WGS) entry which is preliminary data.</text>
</comment>
<keyword evidence="11" id="KW-1185">Reference proteome</keyword>
<dbReference type="EMBL" id="RXFQ01000012">
    <property type="protein sequence ID" value="RSZ32863.1"/>
    <property type="molecule type" value="Genomic_DNA"/>
</dbReference>
<dbReference type="Proteomes" id="UP000271137">
    <property type="component" value="Unassembled WGS sequence"/>
</dbReference>
<reference evidence="9 12" key="1">
    <citation type="submission" date="2018-11" db="EMBL/GenBank/DDBJ databases">
        <title>The genome of Variovorax sp T529.</title>
        <authorList>
            <person name="Gao J."/>
        </authorList>
    </citation>
    <scope>NUCLEOTIDE SEQUENCE [LARGE SCALE GENOMIC DNA]</scope>
    <source>
        <strain evidence="9 12">T529</strain>
    </source>
</reference>
<proteinExistence type="inferred from homology"/>
<comment type="catalytic activity">
    <reaction evidence="6 8">
        <text>a fatty acyl-[ACP] + S-adenosyl-L-methionine = an N-acyl-L-homoserine lactone + S-methyl-5'-thioadenosine + holo-[ACP] + H(+)</text>
        <dbReference type="Rhea" id="RHEA:10096"/>
        <dbReference type="Rhea" id="RHEA-COMP:9685"/>
        <dbReference type="Rhea" id="RHEA-COMP:14125"/>
        <dbReference type="ChEBI" id="CHEBI:15378"/>
        <dbReference type="ChEBI" id="CHEBI:17509"/>
        <dbReference type="ChEBI" id="CHEBI:55474"/>
        <dbReference type="ChEBI" id="CHEBI:59789"/>
        <dbReference type="ChEBI" id="CHEBI:64479"/>
        <dbReference type="ChEBI" id="CHEBI:138651"/>
        <dbReference type="EC" id="2.3.1.184"/>
    </reaction>
</comment>
<keyword evidence="3 8" id="KW-0808">Transferase</keyword>
<keyword evidence="2 7" id="KW-0673">Quorum sensing</keyword>
<evidence type="ECO:0000256" key="2">
    <source>
        <dbReference type="ARBA" id="ARBA00022654"/>
    </source>
</evidence>
<comment type="similarity">
    <text evidence="7 8">Belongs to the autoinducer synthase family.</text>
</comment>
<name>A0A3P3EN54_9BURK</name>
<accession>A0A3P3EN54</accession>
<dbReference type="PANTHER" id="PTHR39322">
    <property type="entry name" value="ACYL-HOMOSERINE-LACTONE SYNTHASE"/>
    <property type="match status" value="1"/>
</dbReference>
<dbReference type="PRINTS" id="PR01549">
    <property type="entry name" value="AUTOINDCRSYN"/>
</dbReference>
<evidence type="ECO:0000256" key="5">
    <source>
        <dbReference type="ARBA" id="ARBA00022929"/>
    </source>
</evidence>
<dbReference type="GO" id="GO:0007165">
    <property type="term" value="P:signal transduction"/>
    <property type="evidence" value="ECO:0007669"/>
    <property type="project" value="TreeGrafter"/>
</dbReference>
<dbReference type="PROSITE" id="PS51187">
    <property type="entry name" value="AUTOINDUCER_SYNTH_2"/>
    <property type="match status" value="1"/>
</dbReference>
<dbReference type="InterPro" id="IPR018311">
    <property type="entry name" value="Autoind_synth_CS"/>
</dbReference>
<dbReference type="Gene3D" id="3.40.630.30">
    <property type="match status" value="1"/>
</dbReference>
<dbReference type="GO" id="GO:0061579">
    <property type="term" value="F:N-acyl homoserine lactone synthase activity"/>
    <property type="evidence" value="ECO:0007669"/>
    <property type="project" value="UniProtKB-UniRule"/>
</dbReference>
<evidence type="ECO:0000313" key="10">
    <source>
        <dbReference type="EMBL" id="RSZ32863.1"/>
    </source>
</evidence>
<evidence type="ECO:0000313" key="9">
    <source>
        <dbReference type="EMBL" id="RRH86818.1"/>
    </source>
</evidence>
<reference evidence="10 11" key="2">
    <citation type="submission" date="2018-12" db="EMBL/GenBank/DDBJ databases">
        <title>The genome sequences of strain 502.</title>
        <authorList>
            <person name="Gao J."/>
            <person name="Sun J."/>
        </authorList>
    </citation>
    <scope>NUCLEOTIDE SEQUENCE [LARGE SCALE GENOMIC DNA]</scope>
    <source>
        <strain evidence="10 11">502</strain>
    </source>
</reference>
<evidence type="ECO:0000256" key="4">
    <source>
        <dbReference type="ARBA" id="ARBA00022691"/>
    </source>
</evidence>
<dbReference type="Pfam" id="PF00765">
    <property type="entry name" value="Autoind_synth"/>
    <property type="match status" value="1"/>
</dbReference>
<evidence type="ECO:0000256" key="6">
    <source>
        <dbReference type="ARBA" id="ARBA00048576"/>
    </source>
</evidence>
<dbReference type="InterPro" id="IPR001690">
    <property type="entry name" value="Autoind_synthase"/>
</dbReference>
<dbReference type="EMBL" id="RQXU01000011">
    <property type="protein sequence ID" value="RRH86818.1"/>
    <property type="molecule type" value="Genomic_DNA"/>
</dbReference>
<dbReference type="InterPro" id="IPR016181">
    <property type="entry name" value="Acyl_CoA_acyltransferase"/>
</dbReference>
<sequence length="220" mass="24313">MEIIAGTIDSFSADVLFDMARYRYEVFVEKLGWKLHTRGRLELDEFDRKDTIYLIARNPDGEIVGTSRLLPTHRPYLLASLFPQLLGDTPAPCSPDIWELSRFAAGDGTRLGMGGDPHGWSLALDMLSAAMRTVAKEGGRRLISASPLGIERILRRTGLSAHRAAPPLRVDGQLLFACLIDVDKNWCPRRDCQADGIGRVARRPADEGVAATRSVQDPET</sequence>
<evidence type="ECO:0000313" key="11">
    <source>
        <dbReference type="Proteomes" id="UP000271137"/>
    </source>
</evidence>
<dbReference type="SUPFAM" id="SSF55729">
    <property type="entry name" value="Acyl-CoA N-acyltransferases (Nat)"/>
    <property type="match status" value="1"/>
</dbReference>